<dbReference type="Pfam" id="PF07776">
    <property type="entry name" value="zf-AD"/>
    <property type="match status" value="1"/>
</dbReference>
<reference evidence="5" key="2">
    <citation type="submission" date="2020-05" db="UniProtKB">
        <authorList>
            <consortium name="EnsemblMetazoa"/>
        </authorList>
    </citation>
    <scope>IDENTIFICATION</scope>
    <source>
        <strain evidence="5">Indian</strain>
    </source>
</reference>
<dbReference type="GO" id="GO:0008270">
    <property type="term" value="F:zinc ion binding"/>
    <property type="evidence" value="ECO:0007669"/>
    <property type="project" value="UniProtKB-UniRule"/>
</dbReference>
<keyword evidence="6" id="KW-1185">Reference proteome</keyword>
<protein>
    <recommendedName>
        <fullName evidence="7">ZAD domain-containing protein</fullName>
    </recommendedName>
</protein>
<accession>A0A182YJF3</accession>
<dbReference type="PROSITE" id="PS51915">
    <property type="entry name" value="ZAD"/>
    <property type="match status" value="1"/>
</dbReference>
<dbReference type="VEuPathDB" id="VectorBase:ASTEI20_041560"/>
<dbReference type="PROSITE" id="PS00028">
    <property type="entry name" value="ZINC_FINGER_C2H2_1"/>
    <property type="match status" value="2"/>
</dbReference>
<dbReference type="PROSITE" id="PS50157">
    <property type="entry name" value="ZINC_FINGER_C2H2_2"/>
    <property type="match status" value="3"/>
</dbReference>
<evidence type="ECO:0000256" key="2">
    <source>
        <dbReference type="ARBA" id="ARBA00022737"/>
    </source>
</evidence>
<proteinExistence type="predicted"/>
<keyword evidence="2" id="KW-0677">Repeat</keyword>
<reference evidence="6" key="1">
    <citation type="journal article" date="2014" name="Genome Biol.">
        <title>Genome analysis of a major urban malaria vector mosquito, Anopheles stephensi.</title>
        <authorList>
            <person name="Jiang X."/>
            <person name="Peery A."/>
            <person name="Hall A.B."/>
            <person name="Sharma A."/>
            <person name="Chen X.G."/>
            <person name="Waterhouse R.M."/>
            <person name="Komissarov A."/>
            <person name="Riehle M.M."/>
            <person name="Shouche Y."/>
            <person name="Sharakhova M.V."/>
            <person name="Lawson D."/>
            <person name="Pakpour N."/>
            <person name="Arensburger P."/>
            <person name="Davidson V.L."/>
            <person name="Eiglmeier K."/>
            <person name="Emrich S."/>
            <person name="George P."/>
            <person name="Kennedy R.C."/>
            <person name="Mane S.P."/>
            <person name="Maslen G."/>
            <person name="Oringanje C."/>
            <person name="Qi Y."/>
            <person name="Settlage R."/>
            <person name="Tojo M."/>
            <person name="Tubio J.M."/>
            <person name="Unger M.F."/>
            <person name="Wang B."/>
            <person name="Vernick K.D."/>
            <person name="Ribeiro J.M."/>
            <person name="James A.A."/>
            <person name="Michel K."/>
            <person name="Riehle M.A."/>
            <person name="Luckhart S."/>
            <person name="Sharakhov I.V."/>
            <person name="Tu Z."/>
        </authorList>
    </citation>
    <scope>NUCLEOTIDE SEQUENCE [LARGE SCALE GENOMIC DNA]</scope>
    <source>
        <strain evidence="6">Indian</strain>
    </source>
</reference>
<evidence type="ECO:0000256" key="3">
    <source>
        <dbReference type="ARBA" id="ARBA00022771"/>
    </source>
</evidence>
<sequence length="358" mass="40275">MAIPAQDVLLICRFCLCEDEAFLISLEDILDFALSVQDVTTLTGVQITEDNIASYCMCLDCTTKLKSCINFRKTCLSNDAKFRELCGRLPAQDNGTLTIREDSGKEVCAPTAPTIEVADESSDCDISFLERILADPETEEPKPLGRSKPASPPFAFSCRSAGKPKQWQNPCQCASCLWKDISLPEADDGEAYSANYIPPGTVVCTELPADPTDFQSINPPAPPPVPPPVRKRGRRHHMCDRCGRWAVHMPSHMFQHLQHCIYSCPYCDMKTRIKASLKEHIRTVHMKLARKTCNICGRKFIHRKTYRYHMLSHEGKTFDCKGCSKTFSNAKCLQDHINRLHNAGRLLQKQPAEQRVAR</sequence>
<dbReference type="EnsemblMetazoa" id="ASTEI08589-RA">
    <property type="protein sequence ID" value="ASTEI08589-PA"/>
    <property type="gene ID" value="ASTEI08589"/>
</dbReference>
<dbReference type="InterPro" id="IPR036236">
    <property type="entry name" value="Znf_C2H2_sf"/>
</dbReference>
<keyword evidence="1" id="KW-0479">Metal-binding</keyword>
<dbReference type="InterPro" id="IPR013087">
    <property type="entry name" value="Znf_C2H2_type"/>
</dbReference>
<dbReference type="Pfam" id="PF00096">
    <property type="entry name" value="zf-C2H2"/>
    <property type="match status" value="3"/>
</dbReference>
<dbReference type="SMART" id="SM00355">
    <property type="entry name" value="ZnF_C2H2"/>
    <property type="match status" value="4"/>
</dbReference>
<dbReference type="VEuPathDB" id="VectorBase:ASTE005529"/>
<dbReference type="STRING" id="30069.A0A182YJF3"/>
<evidence type="ECO:0000256" key="1">
    <source>
        <dbReference type="ARBA" id="ARBA00022723"/>
    </source>
</evidence>
<organism evidence="5 6">
    <name type="scientific">Anopheles stephensi</name>
    <name type="common">Indo-Pakistan malaria mosquito</name>
    <dbReference type="NCBI Taxonomy" id="30069"/>
    <lineage>
        <taxon>Eukaryota</taxon>
        <taxon>Metazoa</taxon>
        <taxon>Ecdysozoa</taxon>
        <taxon>Arthropoda</taxon>
        <taxon>Hexapoda</taxon>
        <taxon>Insecta</taxon>
        <taxon>Pterygota</taxon>
        <taxon>Neoptera</taxon>
        <taxon>Endopterygota</taxon>
        <taxon>Diptera</taxon>
        <taxon>Nematocera</taxon>
        <taxon>Culicoidea</taxon>
        <taxon>Culicidae</taxon>
        <taxon>Anophelinae</taxon>
        <taxon>Anopheles</taxon>
    </lineage>
</organism>
<dbReference type="GO" id="GO:0000981">
    <property type="term" value="F:DNA-binding transcription factor activity, RNA polymerase II-specific"/>
    <property type="evidence" value="ECO:0007669"/>
    <property type="project" value="TreeGrafter"/>
</dbReference>
<evidence type="ECO:0008006" key="7">
    <source>
        <dbReference type="Google" id="ProtNLM"/>
    </source>
</evidence>
<keyword evidence="3" id="KW-0863">Zinc-finger</keyword>
<dbReference type="Gene3D" id="3.30.160.60">
    <property type="entry name" value="Classic Zinc Finger"/>
    <property type="match status" value="2"/>
</dbReference>
<dbReference type="SMART" id="SM00868">
    <property type="entry name" value="zf-AD"/>
    <property type="match status" value="1"/>
</dbReference>
<dbReference type="Proteomes" id="UP000076408">
    <property type="component" value="Unassembled WGS sequence"/>
</dbReference>
<dbReference type="GO" id="GO:0043565">
    <property type="term" value="F:sequence-specific DNA binding"/>
    <property type="evidence" value="ECO:0007669"/>
    <property type="project" value="TreeGrafter"/>
</dbReference>
<evidence type="ECO:0000313" key="6">
    <source>
        <dbReference type="Proteomes" id="UP000076408"/>
    </source>
</evidence>
<dbReference type="InterPro" id="IPR012934">
    <property type="entry name" value="Znf_AD"/>
</dbReference>
<keyword evidence="4" id="KW-0862">Zinc</keyword>
<dbReference type="VEuPathDB" id="VectorBase:ASTEI08589"/>
<dbReference type="SUPFAM" id="SSF57716">
    <property type="entry name" value="Glucocorticoid receptor-like (DNA-binding domain)"/>
    <property type="match status" value="1"/>
</dbReference>
<evidence type="ECO:0000313" key="5">
    <source>
        <dbReference type="EnsemblMetazoa" id="ASTEI08589-PA"/>
    </source>
</evidence>
<dbReference type="PANTHER" id="PTHR24408">
    <property type="entry name" value="ZINC FINGER PROTEIN"/>
    <property type="match status" value="1"/>
</dbReference>
<dbReference type="SUPFAM" id="SSF57667">
    <property type="entry name" value="beta-beta-alpha zinc fingers"/>
    <property type="match status" value="2"/>
</dbReference>
<dbReference type="GO" id="GO:0005634">
    <property type="term" value="C:nucleus"/>
    <property type="evidence" value="ECO:0007669"/>
    <property type="project" value="InterPro"/>
</dbReference>
<evidence type="ECO:0000256" key="4">
    <source>
        <dbReference type="ARBA" id="ARBA00022833"/>
    </source>
</evidence>
<dbReference type="OMA" id="SINEHIH"/>
<name>A0A182YJF3_ANOST</name>
<dbReference type="AlphaFoldDB" id="A0A182YJF3"/>
<dbReference type="PANTHER" id="PTHR24408:SF64">
    <property type="entry name" value="LINKING IMMUNITY AND METABOLISM-RELATED"/>
    <property type="match status" value="1"/>
</dbReference>